<dbReference type="GO" id="GO:0005730">
    <property type="term" value="C:nucleolus"/>
    <property type="evidence" value="ECO:0007669"/>
    <property type="project" value="TreeGrafter"/>
</dbReference>
<feature type="domain" description="Exonuclease" evidence="5">
    <location>
        <begin position="223"/>
        <end position="413"/>
    </location>
</feature>
<dbReference type="CDD" id="cd06133">
    <property type="entry name" value="ERI-1_3'hExo_like"/>
    <property type="match status" value="1"/>
</dbReference>
<feature type="compositionally biased region" description="Polar residues" evidence="4">
    <location>
        <begin position="69"/>
        <end position="82"/>
    </location>
</feature>
<dbReference type="WBParaSite" id="MCU_001144-RA">
    <property type="protein sequence ID" value="MCU_001144-RA"/>
    <property type="gene ID" value="MCU_001144"/>
</dbReference>
<dbReference type="InterPro" id="IPR036397">
    <property type="entry name" value="RNaseH_sf"/>
</dbReference>
<feature type="compositionally biased region" description="Polar residues" evidence="4">
    <location>
        <begin position="467"/>
        <end position="481"/>
    </location>
</feature>
<proteinExistence type="predicted"/>
<evidence type="ECO:0000256" key="1">
    <source>
        <dbReference type="ARBA" id="ARBA00022722"/>
    </source>
</evidence>
<dbReference type="InterPro" id="IPR047201">
    <property type="entry name" value="ERI-1_3'hExo-like"/>
</dbReference>
<dbReference type="STRING" id="53468.A0A0R3UFQ3"/>
<feature type="region of interest" description="Disordered" evidence="4">
    <location>
        <begin position="50"/>
        <end position="90"/>
    </location>
</feature>
<evidence type="ECO:0000313" key="8">
    <source>
        <dbReference type="WBParaSite" id="MCU_001144-RA"/>
    </source>
</evidence>
<dbReference type="EMBL" id="UXSR01005226">
    <property type="protein sequence ID" value="VDD79966.1"/>
    <property type="molecule type" value="Genomic_DNA"/>
</dbReference>
<keyword evidence="3" id="KW-0269">Exonuclease</keyword>
<dbReference type="InterPro" id="IPR036361">
    <property type="entry name" value="SAP_dom_sf"/>
</dbReference>
<dbReference type="AlphaFoldDB" id="A0A0R3UFQ3"/>
<organism evidence="6 7">
    <name type="scientific">Mesocestoides corti</name>
    <name type="common">Flatworm</name>
    <dbReference type="NCBI Taxonomy" id="53468"/>
    <lineage>
        <taxon>Eukaryota</taxon>
        <taxon>Metazoa</taxon>
        <taxon>Spiralia</taxon>
        <taxon>Lophotrochozoa</taxon>
        <taxon>Platyhelminthes</taxon>
        <taxon>Cestoda</taxon>
        <taxon>Eucestoda</taxon>
        <taxon>Cyclophyllidea</taxon>
        <taxon>Mesocestoididae</taxon>
        <taxon>Mesocestoides</taxon>
    </lineage>
</organism>
<feature type="region of interest" description="Disordered" evidence="4">
    <location>
        <begin position="1"/>
        <end position="26"/>
    </location>
</feature>
<dbReference type="Gene3D" id="1.10.720.30">
    <property type="entry name" value="SAP domain"/>
    <property type="match status" value="1"/>
</dbReference>
<accession>A0A0R3UFQ3</accession>
<evidence type="ECO:0000313" key="7">
    <source>
        <dbReference type="Proteomes" id="UP000267029"/>
    </source>
</evidence>
<reference evidence="8" key="2">
    <citation type="submission" date="2019-11" db="UniProtKB">
        <authorList>
            <consortium name="WormBaseParasite"/>
        </authorList>
    </citation>
    <scope>IDENTIFICATION</scope>
</reference>
<dbReference type="Pfam" id="PF00929">
    <property type="entry name" value="RNase_T"/>
    <property type="match status" value="1"/>
</dbReference>
<dbReference type="InterPro" id="IPR051274">
    <property type="entry name" value="3-5_Exoribonuclease"/>
</dbReference>
<dbReference type="PANTHER" id="PTHR23044">
    <property type="entry name" value="3'-5' EXONUCLEASE ERI1-RELATED"/>
    <property type="match status" value="1"/>
</dbReference>
<evidence type="ECO:0000256" key="2">
    <source>
        <dbReference type="ARBA" id="ARBA00022801"/>
    </source>
</evidence>
<dbReference type="InterPro" id="IPR012337">
    <property type="entry name" value="RNaseH-like_sf"/>
</dbReference>
<evidence type="ECO:0000313" key="6">
    <source>
        <dbReference type="EMBL" id="VDD79966.1"/>
    </source>
</evidence>
<dbReference type="GO" id="GO:0000175">
    <property type="term" value="F:3'-5'-RNA exonuclease activity"/>
    <property type="evidence" value="ECO:0007669"/>
    <property type="project" value="InterPro"/>
</dbReference>
<name>A0A0R3UFQ3_MESCO</name>
<feature type="compositionally biased region" description="Low complexity" evidence="4">
    <location>
        <begin position="1"/>
        <end position="11"/>
    </location>
</feature>
<keyword evidence="2" id="KW-0378">Hydrolase</keyword>
<evidence type="ECO:0000256" key="3">
    <source>
        <dbReference type="ARBA" id="ARBA00022839"/>
    </source>
</evidence>
<dbReference type="SMART" id="SM00479">
    <property type="entry name" value="EXOIII"/>
    <property type="match status" value="1"/>
</dbReference>
<evidence type="ECO:0000259" key="5">
    <source>
        <dbReference type="SMART" id="SM00479"/>
    </source>
</evidence>
<sequence length="512" mass="57426">MNTGSPSDSGPSVPPQSPIQSQSHGLTGFLRNSFSDISLDGFEEQLARVSANDTYVGPLRPNRRRKPRTQGTANDPSSPSSCDQEDEDPLRQVPYSTSSLAFVPPGVIIVSEIWRLFATERLSLCNGFISTMRIDALQRCLHAHNLNQLGSLLVLRKRLHEFVRRLRDSGRNTLNCGLPCEGEESRLAPLLEGTPLKIIEPDGCQMVKLAQPVVLTPDVFYNYLLIIDLEATCEMRQERDQAEFPHEIIEFPVLLYDTRQRKCVGVFHSYCRPTRNPLLSSFCKSLTQISQSQVDNAITFPKLLSQLETWLLVQNNLRDQRCAIVCDCSADMGKFMRTQCQLSGLQVPEWASVWINLSHAFHTFYRYPQTQKCTLATMLNDLDLSFVGQHHSGLDDAMNILRVVQIMLADGCQLRVNQRLDLGRPPSYSATVPRTVANSADGGIMGSRLGLLKKRTKSSVFPHMHSSDSPSDVNYSQSQSPVAHPNEINAEDVESLMRLHSIQKHRLNRSNP</sequence>
<dbReference type="Gene3D" id="3.30.420.10">
    <property type="entry name" value="Ribonuclease H-like superfamily/Ribonuclease H"/>
    <property type="match status" value="1"/>
</dbReference>
<reference evidence="6 7" key="1">
    <citation type="submission" date="2018-10" db="EMBL/GenBank/DDBJ databases">
        <authorList>
            <consortium name="Pathogen Informatics"/>
        </authorList>
    </citation>
    <scope>NUCLEOTIDE SEQUENCE [LARGE SCALE GENOMIC DNA]</scope>
</reference>
<keyword evidence="1" id="KW-0540">Nuclease</keyword>
<keyword evidence="7" id="KW-1185">Reference proteome</keyword>
<gene>
    <name evidence="6" type="ORF">MCOS_LOCUS5969</name>
</gene>
<dbReference type="OrthoDB" id="448399at2759"/>
<dbReference type="GO" id="GO:0005737">
    <property type="term" value="C:cytoplasm"/>
    <property type="evidence" value="ECO:0007669"/>
    <property type="project" value="TreeGrafter"/>
</dbReference>
<dbReference type="InterPro" id="IPR013520">
    <property type="entry name" value="Ribonucl_H"/>
</dbReference>
<dbReference type="SUPFAM" id="SSF53098">
    <property type="entry name" value="Ribonuclease H-like"/>
    <property type="match status" value="1"/>
</dbReference>
<dbReference type="GO" id="GO:0003676">
    <property type="term" value="F:nucleic acid binding"/>
    <property type="evidence" value="ECO:0007669"/>
    <property type="project" value="InterPro"/>
</dbReference>
<dbReference type="Proteomes" id="UP000267029">
    <property type="component" value="Unassembled WGS sequence"/>
</dbReference>
<dbReference type="PANTHER" id="PTHR23044:SF61">
    <property type="entry name" value="3'-5' EXORIBONUCLEASE 1-RELATED"/>
    <property type="match status" value="1"/>
</dbReference>
<protein>
    <submittedName>
        <fullName evidence="8">Exonuclease domain-containing protein</fullName>
    </submittedName>
</protein>
<evidence type="ECO:0000256" key="4">
    <source>
        <dbReference type="SAM" id="MobiDB-lite"/>
    </source>
</evidence>
<feature type="region of interest" description="Disordered" evidence="4">
    <location>
        <begin position="459"/>
        <end position="483"/>
    </location>
</feature>